<organism evidence="1 2">
    <name type="scientific">Stieleria marina</name>
    <dbReference type="NCBI Taxonomy" id="1930275"/>
    <lineage>
        <taxon>Bacteria</taxon>
        <taxon>Pseudomonadati</taxon>
        <taxon>Planctomycetota</taxon>
        <taxon>Planctomycetia</taxon>
        <taxon>Pirellulales</taxon>
        <taxon>Pirellulaceae</taxon>
        <taxon>Stieleria</taxon>
    </lineage>
</organism>
<evidence type="ECO:0000313" key="1">
    <source>
        <dbReference type="EMBL" id="QDT08361.1"/>
    </source>
</evidence>
<sequence>MNHPSVITNTTLWLSGSNEAVSADQFVCDSDLLPAYQLGDRYSTNPLSLVRETGELHLRRDYIQKHHLSKKGYTLRDGIADVRLKMHTRPVVGTQVSEDMPVNDEVTRANLEDFARAVQLGVQSFEERFPDANHYIMVGGKDSLNLLLLDWQCPMTAVSAEPNYPLVKKFVEDNRLDVKVVRLEDPAPRPDPEMLHNFGRLDMEHARWLTHLQQFVDAHDRTVLWSGLVMDIVLKQDWRRIIKRPTNALNRPIQSLARNNAATHKLLPVGLGYRTRLAQAISNRCSLLQGSNGSLLQSLFNCHALSPYHLPEVLPAMSRWDILGIDRDWRPDLGQLWLGKPVIYPEANPGPVESTVRGPQNSGSEFLRVVEESGLKIVPQT</sequence>
<evidence type="ECO:0000313" key="2">
    <source>
        <dbReference type="Proteomes" id="UP000319817"/>
    </source>
</evidence>
<dbReference type="AlphaFoldDB" id="A0A517NMJ9"/>
<keyword evidence="2" id="KW-1185">Reference proteome</keyword>
<gene>
    <name evidence="1" type="ORF">K239x_02990</name>
</gene>
<accession>A0A517NMJ9</accession>
<name>A0A517NMJ9_9BACT</name>
<protein>
    <recommendedName>
        <fullName evidence="3">Asparagine synthetase domain-containing protein</fullName>
    </recommendedName>
</protein>
<dbReference type="EMBL" id="CP036526">
    <property type="protein sequence ID" value="QDT08361.1"/>
    <property type="molecule type" value="Genomic_DNA"/>
</dbReference>
<reference evidence="1 2" key="1">
    <citation type="submission" date="2019-02" db="EMBL/GenBank/DDBJ databases">
        <title>Deep-cultivation of Planctomycetes and their phenomic and genomic characterization uncovers novel biology.</title>
        <authorList>
            <person name="Wiegand S."/>
            <person name="Jogler M."/>
            <person name="Boedeker C."/>
            <person name="Pinto D."/>
            <person name="Vollmers J."/>
            <person name="Rivas-Marin E."/>
            <person name="Kohn T."/>
            <person name="Peeters S.H."/>
            <person name="Heuer A."/>
            <person name="Rast P."/>
            <person name="Oberbeckmann S."/>
            <person name="Bunk B."/>
            <person name="Jeske O."/>
            <person name="Meyerdierks A."/>
            <person name="Storesund J.E."/>
            <person name="Kallscheuer N."/>
            <person name="Luecker S."/>
            <person name="Lage O.M."/>
            <person name="Pohl T."/>
            <person name="Merkel B.J."/>
            <person name="Hornburger P."/>
            <person name="Mueller R.-W."/>
            <person name="Bruemmer F."/>
            <person name="Labrenz M."/>
            <person name="Spormann A.M."/>
            <person name="Op den Camp H."/>
            <person name="Overmann J."/>
            <person name="Amann R."/>
            <person name="Jetten M.S.M."/>
            <person name="Mascher T."/>
            <person name="Medema M.H."/>
            <person name="Devos D.P."/>
            <person name="Kaster A.-K."/>
            <person name="Ovreas L."/>
            <person name="Rohde M."/>
            <person name="Galperin M.Y."/>
            <person name="Jogler C."/>
        </authorList>
    </citation>
    <scope>NUCLEOTIDE SEQUENCE [LARGE SCALE GENOMIC DNA]</scope>
    <source>
        <strain evidence="1 2">K23_9</strain>
    </source>
</reference>
<dbReference type="RefSeq" id="WP_145415914.1">
    <property type="nucleotide sequence ID" value="NZ_CP036526.1"/>
</dbReference>
<evidence type="ECO:0008006" key="3">
    <source>
        <dbReference type="Google" id="ProtNLM"/>
    </source>
</evidence>
<proteinExistence type="predicted"/>
<dbReference type="Proteomes" id="UP000319817">
    <property type="component" value="Chromosome"/>
</dbReference>
<dbReference type="OrthoDB" id="1550644at2"/>